<comment type="catalytic activity">
    <reaction evidence="9 11">
        <text>[(1-&gt;4)-alpha-D-galacturonosyl methyl ester](n) + n H2O = [(1-&gt;4)-alpha-D-galacturonosyl](n) + n methanol + n H(+)</text>
        <dbReference type="Rhea" id="RHEA:22380"/>
        <dbReference type="Rhea" id="RHEA-COMP:14570"/>
        <dbReference type="Rhea" id="RHEA-COMP:14573"/>
        <dbReference type="ChEBI" id="CHEBI:15377"/>
        <dbReference type="ChEBI" id="CHEBI:15378"/>
        <dbReference type="ChEBI" id="CHEBI:17790"/>
        <dbReference type="ChEBI" id="CHEBI:140522"/>
        <dbReference type="ChEBI" id="CHEBI:140523"/>
        <dbReference type="EC" id="3.1.1.11"/>
    </reaction>
</comment>
<dbReference type="GO" id="GO:0042545">
    <property type="term" value="P:cell wall modification"/>
    <property type="evidence" value="ECO:0007669"/>
    <property type="project" value="UniProtKB-UniRule"/>
</dbReference>
<comment type="caution">
    <text evidence="13">The sequence shown here is derived from an EMBL/GenBank/DDBJ whole genome shotgun (WGS) entry which is preliminary data.</text>
</comment>
<name>A0A2P7ZE81_9PEZI</name>
<dbReference type="FunFam" id="2.160.20.10:FF:000014">
    <property type="entry name" value="Pectinesterase"/>
    <property type="match status" value="1"/>
</dbReference>
<evidence type="ECO:0000256" key="4">
    <source>
        <dbReference type="ARBA" id="ARBA00013229"/>
    </source>
</evidence>
<evidence type="ECO:0000256" key="7">
    <source>
        <dbReference type="ARBA" id="ARBA00022801"/>
    </source>
</evidence>
<evidence type="ECO:0000256" key="11">
    <source>
        <dbReference type="RuleBase" id="RU000589"/>
    </source>
</evidence>
<keyword evidence="7 11" id="KW-0378">Hydrolase</keyword>
<dbReference type="EC" id="3.1.1.11" evidence="4 11"/>
<dbReference type="AlphaFoldDB" id="A0A2P7ZE81"/>
<dbReference type="Proteomes" id="UP000243723">
    <property type="component" value="Unassembled WGS sequence"/>
</dbReference>
<dbReference type="PANTHER" id="PTHR31321">
    <property type="entry name" value="ACYL-COA THIOESTER HYDROLASE YBHC-RELATED"/>
    <property type="match status" value="1"/>
</dbReference>
<feature type="active site" evidence="10">
    <location>
        <position position="193"/>
    </location>
</feature>
<dbReference type="PROSITE" id="PS00503">
    <property type="entry name" value="PECTINESTERASE_2"/>
    <property type="match status" value="1"/>
</dbReference>
<gene>
    <name evidence="13" type="ORF">B9Z65_5505</name>
</gene>
<evidence type="ECO:0000256" key="5">
    <source>
        <dbReference type="ARBA" id="ARBA00022525"/>
    </source>
</evidence>
<evidence type="ECO:0000256" key="3">
    <source>
        <dbReference type="ARBA" id="ARBA00008891"/>
    </source>
</evidence>
<dbReference type="Pfam" id="PF01095">
    <property type="entry name" value="Pectinesterase"/>
    <property type="match status" value="1"/>
</dbReference>
<dbReference type="InterPro" id="IPR033131">
    <property type="entry name" value="Pectinesterase_Asp_AS"/>
</dbReference>
<accession>A0A2P7ZE81</accession>
<organism evidence="13 14">
    <name type="scientific">Elsinoe australis</name>
    <dbReference type="NCBI Taxonomy" id="40998"/>
    <lineage>
        <taxon>Eukaryota</taxon>
        <taxon>Fungi</taxon>
        <taxon>Dikarya</taxon>
        <taxon>Ascomycota</taxon>
        <taxon>Pezizomycotina</taxon>
        <taxon>Dothideomycetes</taxon>
        <taxon>Dothideomycetidae</taxon>
        <taxon>Myriangiales</taxon>
        <taxon>Elsinoaceae</taxon>
        <taxon>Elsinoe</taxon>
    </lineage>
</organism>
<dbReference type="PANTHER" id="PTHR31321:SF57">
    <property type="entry name" value="PECTINESTERASE 53-RELATED"/>
    <property type="match status" value="1"/>
</dbReference>
<keyword evidence="6 11" id="KW-0732">Signal</keyword>
<dbReference type="GO" id="GO:0005576">
    <property type="term" value="C:extracellular region"/>
    <property type="evidence" value="ECO:0007669"/>
    <property type="project" value="UniProtKB-SubCell"/>
</dbReference>
<dbReference type="InterPro" id="IPR000070">
    <property type="entry name" value="Pectinesterase_cat"/>
</dbReference>
<feature type="signal peptide" evidence="11">
    <location>
        <begin position="1"/>
        <end position="18"/>
    </location>
</feature>
<proteinExistence type="inferred from homology"/>
<evidence type="ECO:0000313" key="13">
    <source>
        <dbReference type="EMBL" id="PSK46537.1"/>
    </source>
</evidence>
<dbReference type="Gene3D" id="2.160.20.10">
    <property type="entry name" value="Single-stranded right-handed beta-helix, Pectin lyase-like"/>
    <property type="match status" value="1"/>
</dbReference>
<dbReference type="UniPathway" id="UPA00545">
    <property type="reaction ID" value="UER00823"/>
</dbReference>
<evidence type="ECO:0000259" key="12">
    <source>
        <dbReference type="Pfam" id="PF01095"/>
    </source>
</evidence>
<reference evidence="13 14" key="1">
    <citation type="submission" date="2017-05" db="EMBL/GenBank/DDBJ databases">
        <title>Draft genome sequence of Elsinoe australis.</title>
        <authorList>
            <person name="Cheng Q."/>
        </authorList>
    </citation>
    <scope>NUCLEOTIDE SEQUENCE [LARGE SCALE GENOMIC DNA]</scope>
    <source>
        <strain evidence="13 14">NL1</strain>
    </source>
</reference>
<evidence type="ECO:0000256" key="8">
    <source>
        <dbReference type="ARBA" id="ARBA00023085"/>
    </source>
</evidence>
<protein>
    <recommendedName>
        <fullName evidence="4 11">Pectinesterase</fullName>
        <ecNumber evidence="4 11">3.1.1.11</ecNumber>
    </recommendedName>
</protein>
<keyword evidence="5 11" id="KW-0964">Secreted</keyword>
<comment type="function">
    <text evidence="11">Involved in maceration and soft-rotting of plant tissue.</text>
</comment>
<dbReference type="GO" id="GO:0045490">
    <property type="term" value="P:pectin catabolic process"/>
    <property type="evidence" value="ECO:0007669"/>
    <property type="project" value="UniProtKB-UniRule"/>
</dbReference>
<feature type="domain" description="Pectinesterase catalytic" evidence="12">
    <location>
        <begin position="34"/>
        <end position="309"/>
    </location>
</feature>
<keyword evidence="14" id="KW-1185">Reference proteome</keyword>
<dbReference type="InterPro" id="IPR011050">
    <property type="entry name" value="Pectin_lyase_fold/virulence"/>
</dbReference>
<sequence length="468" mass="51981">MLARFTILLTCALQGVVAGDKKHERTTPGRGAIVVDTSGSHPDSVTTIGAAVSKLQNSTAAQTIFILPGTYTEQVYVPSLSGPLTIQGYTSDSRSYQDNVVTITGNLSRQTPGLTSNDATSTVRLWTSNVKLYNLNIANTFGQANTNGQALALSAQKTNQGFYGCSFTGYQDTIYANEGRQIYARSFIEGATDFIFGLRASAWFERVDINVIGPGFITANGRDAANNTSFYVLNKARVTGTSGPNSTYLGRPWRQFSRVVFQRSYLSDVVKPEGWSVWDAVQSLANVFYKEYKNYGPGAATGARANFSSQLTAPIKIHDILGIRFESEYWKSAVSIPNLVTLHIANFPASYTLEELTEQRYWTLVKEHANDIFQTTRVVYDPDTVALVEVLKPRPLRYLAFGSAPNRTFYQWPTQMVYTQGEVRVGDEIREMVTVEVDRTYREREGGPNSWLLDEPLSFMSWSSMDLD</sequence>
<keyword evidence="11" id="KW-0961">Cell wall biogenesis/degradation</keyword>
<dbReference type="EMBL" id="NHZQ01000236">
    <property type="protein sequence ID" value="PSK46537.1"/>
    <property type="molecule type" value="Genomic_DNA"/>
</dbReference>
<dbReference type="InterPro" id="IPR012334">
    <property type="entry name" value="Pectin_lyas_fold"/>
</dbReference>
<evidence type="ECO:0000256" key="6">
    <source>
        <dbReference type="ARBA" id="ARBA00022729"/>
    </source>
</evidence>
<evidence type="ECO:0000313" key="14">
    <source>
        <dbReference type="Proteomes" id="UP000243723"/>
    </source>
</evidence>
<dbReference type="GO" id="GO:0030599">
    <property type="term" value="F:pectinesterase activity"/>
    <property type="evidence" value="ECO:0007669"/>
    <property type="project" value="UniProtKB-UniRule"/>
</dbReference>
<dbReference type="STRING" id="40998.A0A2P7ZE81"/>
<comment type="subcellular location">
    <subcellularLocation>
        <location evidence="1 11">Secreted</location>
    </subcellularLocation>
</comment>
<evidence type="ECO:0000256" key="2">
    <source>
        <dbReference type="ARBA" id="ARBA00005184"/>
    </source>
</evidence>
<evidence type="ECO:0000256" key="1">
    <source>
        <dbReference type="ARBA" id="ARBA00004613"/>
    </source>
</evidence>
<feature type="chain" id="PRO_5015023664" description="Pectinesterase" evidence="11">
    <location>
        <begin position="19"/>
        <end position="468"/>
    </location>
</feature>
<dbReference type="OrthoDB" id="2019149at2759"/>
<evidence type="ECO:0000256" key="9">
    <source>
        <dbReference type="ARBA" id="ARBA00047928"/>
    </source>
</evidence>
<keyword evidence="8 11" id="KW-0063">Aspartyl esterase</keyword>
<comment type="similarity">
    <text evidence="3">Belongs to the pectinesterase family.</text>
</comment>
<dbReference type="SUPFAM" id="SSF51126">
    <property type="entry name" value="Pectin lyase-like"/>
    <property type="match status" value="1"/>
</dbReference>
<comment type="pathway">
    <text evidence="2 11">Glycan metabolism; pectin degradation; 2-dehydro-3-deoxy-D-gluconate from pectin: step 1/5.</text>
</comment>
<evidence type="ECO:0000256" key="10">
    <source>
        <dbReference type="PROSITE-ProRule" id="PRU10040"/>
    </source>
</evidence>